<dbReference type="InterPro" id="IPR035990">
    <property type="entry name" value="TIM_sf"/>
</dbReference>
<protein>
    <recommendedName>
        <fullName evidence="8 9">Triosephosphate isomerase</fullName>
        <shortName evidence="8">TIM</shortName>
        <shortName evidence="8">TPI</shortName>
        <ecNumber evidence="8 9">5.3.1.1</ecNumber>
    </recommendedName>
    <alternativeName>
        <fullName evidence="8">Triose-phosphate isomerase</fullName>
    </alternativeName>
</protein>
<evidence type="ECO:0000256" key="2">
    <source>
        <dbReference type="ARBA" id="ARBA00004939"/>
    </source>
</evidence>
<dbReference type="PANTHER" id="PTHR21139:SF42">
    <property type="entry name" value="TRIOSEPHOSPHATE ISOMERASE"/>
    <property type="match status" value="1"/>
</dbReference>
<evidence type="ECO:0000256" key="3">
    <source>
        <dbReference type="ARBA" id="ARBA00007422"/>
    </source>
</evidence>
<name>A0ABT0DXQ4_9SPHN</name>
<proteinExistence type="inferred from homology"/>
<gene>
    <name evidence="8 10" type="primary">tpiA</name>
    <name evidence="10" type="ORF">MU848_09910</name>
</gene>
<comment type="subunit">
    <text evidence="8 9">Homodimer.</text>
</comment>
<dbReference type="EMBL" id="JALKHS010000006">
    <property type="protein sequence ID" value="MCK0531893.1"/>
    <property type="molecule type" value="Genomic_DNA"/>
</dbReference>
<comment type="catalytic activity">
    <reaction evidence="1">
        <text>L-erythrulose 1-phosphate = D-erythrulose 4-phosphate</text>
        <dbReference type="Rhea" id="RHEA:49588"/>
        <dbReference type="ChEBI" id="CHEBI:58002"/>
        <dbReference type="ChEBI" id="CHEBI:90796"/>
        <dbReference type="EC" id="5.3.1.33"/>
    </reaction>
</comment>
<dbReference type="Proteomes" id="UP001203512">
    <property type="component" value="Unassembled WGS sequence"/>
</dbReference>
<keyword evidence="7 8" id="KW-0413">Isomerase</keyword>
<dbReference type="HAMAP" id="MF_00147_B">
    <property type="entry name" value="TIM_B"/>
    <property type="match status" value="1"/>
</dbReference>
<comment type="caution">
    <text evidence="10">The sequence shown here is derived from an EMBL/GenBank/DDBJ whole genome shotgun (WGS) entry which is preliminary data.</text>
</comment>
<feature type="binding site" evidence="8">
    <location>
        <begin position="10"/>
        <end position="12"/>
    </location>
    <ligand>
        <name>substrate</name>
    </ligand>
</feature>
<dbReference type="PROSITE" id="PS00171">
    <property type="entry name" value="TIM_1"/>
    <property type="match status" value="1"/>
</dbReference>
<comment type="pathway">
    <text evidence="8 9">Carbohydrate biosynthesis; gluconeogenesis.</text>
</comment>
<dbReference type="SUPFAM" id="SSF51351">
    <property type="entry name" value="Triosephosphate isomerase (TIM)"/>
    <property type="match status" value="1"/>
</dbReference>
<dbReference type="Gene3D" id="3.20.20.70">
    <property type="entry name" value="Aldolase class I"/>
    <property type="match status" value="1"/>
</dbReference>
<evidence type="ECO:0000256" key="7">
    <source>
        <dbReference type="ARBA" id="ARBA00023235"/>
    </source>
</evidence>
<comment type="similarity">
    <text evidence="3 8 9">Belongs to the triosephosphate isomerase family.</text>
</comment>
<keyword evidence="4 8" id="KW-0312">Gluconeogenesis</keyword>
<dbReference type="RefSeq" id="WP_247231507.1">
    <property type="nucleotide sequence ID" value="NZ_JALKHS010000006.1"/>
</dbReference>
<feature type="binding site" evidence="8">
    <location>
        <begin position="230"/>
        <end position="231"/>
    </location>
    <ligand>
        <name>substrate</name>
    </ligand>
</feature>
<evidence type="ECO:0000313" key="11">
    <source>
        <dbReference type="Proteomes" id="UP001203512"/>
    </source>
</evidence>
<dbReference type="EC" id="5.3.1.1" evidence="8 9"/>
<keyword evidence="6 8" id="KW-0324">Glycolysis</keyword>
<evidence type="ECO:0000256" key="6">
    <source>
        <dbReference type="ARBA" id="ARBA00023152"/>
    </source>
</evidence>
<dbReference type="InterPro" id="IPR022896">
    <property type="entry name" value="TrioseP_Isoase_bac/euk"/>
</dbReference>
<dbReference type="InterPro" id="IPR013785">
    <property type="entry name" value="Aldolase_TIM"/>
</dbReference>
<dbReference type="PANTHER" id="PTHR21139">
    <property type="entry name" value="TRIOSEPHOSPHATE ISOMERASE"/>
    <property type="match status" value="1"/>
</dbReference>
<dbReference type="GO" id="GO:0004807">
    <property type="term" value="F:triose-phosphate isomerase activity"/>
    <property type="evidence" value="ECO:0007669"/>
    <property type="project" value="UniProtKB-EC"/>
</dbReference>
<dbReference type="CDD" id="cd00311">
    <property type="entry name" value="TIM"/>
    <property type="match status" value="1"/>
</dbReference>
<evidence type="ECO:0000256" key="9">
    <source>
        <dbReference type="RuleBase" id="RU363013"/>
    </source>
</evidence>
<comment type="subcellular location">
    <subcellularLocation>
        <location evidence="8 9">Cytoplasm</location>
    </subcellularLocation>
</comment>
<comment type="pathway">
    <text evidence="8 9">Carbohydrate degradation; glycolysis; D-glyceraldehyde 3-phosphate from glycerone phosphate: step 1/1.</text>
</comment>
<evidence type="ECO:0000256" key="1">
    <source>
        <dbReference type="ARBA" id="ARBA00000148"/>
    </source>
</evidence>
<dbReference type="InterPro" id="IPR000652">
    <property type="entry name" value="Triosephosphate_isomerase"/>
</dbReference>
<feature type="active site" description="Proton acceptor" evidence="8">
    <location>
        <position position="163"/>
    </location>
</feature>
<evidence type="ECO:0000256" key="5">
    <source>
        <dbReference type="ARBA" id="ARBA00022490"/>
    </source>
</evidence>
<keyword evidence="5 8" id="KW-0963">Cytoplasm</keyword>
<comment type="pathway">
    <text evidence="2">Carbohydrate metabolism; erythritol degradation.</text>
</comment>
<dbReference type="Pfam" id="PF00121">
    <property type="entry name" value="TIM"/>
    <property type="match status" value="1"/>
</dbReference>
<dbReference type="NCBIfam" id="TIGR00419">
    <property type="entry name" value="tim"/>
    <property type="match status" value="1"/>
</dbReference>
<evidence type="ECO:0000256" key="8">
    <source>
        <dbReference type="HAMAP-Rule" id="MF_00147"/>
    </source>
</evidence>
<feature type="active site" description="Electrophile" evidence="8">
    <location>
        <position position="93"/>
    </location>
</feature>
<dbReference type="PROSITE" id="PS51440">
    <property type="entry name" value="TIM_2"/>
    <property type="match status" value="1"/>
</dbReference>
<dbReference type="InterPro" id="IPR020861">
    <property type="entry name" value="Triosephosphate_isomerase_AS"/>
</dbReference>
<sequence length="247" mass="25096">MGRRKLVVGNWKMNGLRAQLPEVEAIGALAAERPVVEVGLCLPATLIMAASQVKGGAFVGAQDCHMKDNGAHTGCLSAAMLAEAGASWTIVGHSERRQDQGETDADIAAKALAARAAGLKVILCVGESLDVRDAGGAEDVVSAQLLASLPEGAAADWLAIAYEPIWAIGTGRIPTMEAVEAMHKALRAALASRIGAGEANAMRILYGGSMNGENAAELMAIEDVDGGLVGGASLTATKFAPVIAAAG</sequence>
<evidence type="ECO:0000256" key="4">
    <source>
        <dbReference type="ARBA" id="ARBA00022432"/>
    </source>
</evidence>
<accession>A0ABT0DXQ4</accession>
<feature type="binding site" evidence="8">
    <location>
        <position position="169"/>
    </location>
    <ligand>
        <name>substrate</name>
    </ligand>
</feature>
<comment type="function">
    <text evidence="8">Involved in the gluconeogenesis. Catalyzes stereospecifically the conversion of dihydroxyacetone phosphate (DHAP) to D-glyceraldehyde-3-phosphate (G3P).</text>
</comment>
<comment type="catalytic activity">
    <reaction evidence="8 9">
        <text>D-glyceraldehyde 3-phosphate = dihydroxyacetone phosphate</text>
        <dbReference type="Rhea" id="RHEA:18585"/>
        <dbReference type="ChEBI" id="CHEBI:57642"/>
        <dbReference type="ChEBI" id="CHEBI:59776"/>
        <dbReference type="EC" id="5.3.1.1"/>
    </reaction>
</comment>
<reference evidence="10 11" key="1">
    <citation type="submission" date="2022-04" db="EMBL/GenBank/DDBJ databases">
        <authorList>
            <person name="Huq M.A."/>
        </authorList>
    </citation>
    <scope>NUCLEOTIDE SEQUENCE [LARGE SCALE GENOMIC DNA]</scope>
    <source>
        <strain evidence="10 11">MAH-33</strain>
    </source>
</reference>
<organism evidence="10 11">
    <name type="scientific">Sphingobium agri</name>
    <dbReference type="NCBI Taxonomy" id="2933566"/>
    <lineage>
        <taxon>Bacteria</taxon>
        <taxon>Pseudomonadati</taxon>
        <taxon>Pseudomonadota</taxon>
        <taxon>Alphaproteobacteria</taxon>
        <taxon>Sphingomonadales</taxon>
        <taxon>Sphingomonadaceae</taxon>
        <taxon>Sphingobium</taxon>
    </lineage>
</organism>
<evidence type="ECO:0000313" key="10">
    <source>
        <dbReference type="EMBL" id="MCK0531893.1"/>
    </source>
</evidence>
<keyword evidence="11" id="KW-1185">Reference proteome</keyword>
<feature type="binding site" evidence="8">
    <location>
        <position position="209"/>
    </location>
    <ligand>
        <name>substrate</name>
    </ligand>
</feature>